<reference evidence="3" key="1">
    <citation type="journal article" date="2020" name="Stud. Mycol.">
        <title>101 Dothideomycetes genomes: a test case for predicting lifestyles and emergence of pathogens.</title>
        <authorList>
            <person name="Haridas S."/>
            <person name="Albert R."/>
            <person name="Binder M."/>
            <person name="Bloem J."/>
            <person name="Labutti K."/>
            <person name="Salamov A."/>
            <person name="Andreopoulos B."/>
            <person name="Baker S."/>
            <person name="Barry K."/>
            <person name="Bills G."/>
            <person name="Bluhm B."/>
            <person name="Cannon C."/>
            <person name="Castanera R."/>
            <person name="Culley D."/>
            <person name="Daum C."/>
            <person name="Ezra D."/>
            <person name="Gonzalez J."/>
            <person name="Henrissat B."/>
            <person name="Kuo A."/>
            <person name="Liang C."/>
            <person name="Lipzen A."/>
            <person name="Lutzoni F."/>
            <person name="Magnuson J."/>
            <person name="Mondo S."/>
            <person name="Nolan M."/>
            <person name="Ohm R."/>
            <person name="Pangilinan J."/>
            <person name="Park H.-J."/>
            <person name="Ramirez L."/>
            <person name="Alfaro M."/>
            <person name="Sun H."/>
            <person name="Tritt A."/>
            <person name="Yoshinaga Y."/>
            <person name="Zwiers L.-H."/>
            <person name="Turgeon B."/>
            <person name="Goodwin S."/>
            <person name="Spatafora J."/>
            <person name="Crous P."/>
            <person name="Grigoriev I."/>
        </authorList>
    </citation>
    <scope>NUCLEOTIDE SEQUENCE</scope>
    <source>
        <strain evidence="3">CBS 130266</strain>
    </source>
</reference>
<feature type="domain" description="Gag1-like clamp" evidence="2">
    <location>
        <begin position="78"/>
        <end position="256"/>
    </location>
</feature>
<feature type="region of interest" description="Disordered" evidence="1">
    <location>
        <begin position="23"/>
        <end position="69"/>
    </location>
</feature>
<dbReference type="Pfam" id="PF13259">
    <property type="entry name" value="clamp_Gag1-like"/>
    <property type="match status" value="1"/>
</dbReference>
<proteinExistence type="predicted"/>
<dbReference type="AlphaFoldDB" id="A0A9P4NZ83"/>
<gene>
    <name evidence="3" type="ORF">EJ08DRAFT_694000</name>
</gene>
<accession>A0A9P4NZ83</accession>
<sequence>MDKKNLAAAREVTRELKDKVLDDWPYPATTTPNPTIATTLEPGTTAPTYRERYYGTTDDSAEDGEDMNTTHSHTIEDMYAFDSPDSVGLELDRKLQERKRRKRQAMDEEMETNGGLRVFVHRRNAWTGAISRETVDEEILATALPLRNPKAAKNSSDSSPVVTPTSSTSRVLSSAFDGPPDLLTSAIAIPTTDVLIPVAEPIMPPDHPVRKTLSSRSHSDLYEKLVRDSRTPAIPINLSEMMQIVVQGWRDEGNWPPKGTAPEASIANRRNRVAKKVGMREEGAHGSSGGLLANHKHLRQSVEGVKRIFRLSGDQSSSVGPKSPKHGGGTHGFPHSQE</sequence>
<keyword evidence="4" id="KW-1185">Reference proteome</keyword>
<feature type="compositionally biased region" description="Low complexity" evidence="1">
    <location>
        <begin position="25"/>
        <end position="39"/>
    </location>
</feature>
<dbReference type="InterPro" id="IPR025124">
    <property type="entry name" value="Gag1-like_clamp"/>
</dbReference>
<feature type="compositionally biased region" description="Low complexity" evidence="1">
    <location>
        <begin position="155"/>
        <end position="173"/>
    </location>
</feature>
<dbReference type="PANTHER" id="PTHR28065:SF1">
    <property type="entry name" value="DUF4050 DOMAIN-CONTAINING PROTEIN"/>
    <property type="match status" value="1"/>
</dbReference>
<feature type="region of interest" description="Disordered" evidence="1">
    <location>
        <begin position="149"/>
        <end position="173"/>
    </location>
</feature>
<evidence type="ECO:0000259" key="2">
    <source>
        <dbReference type="Pfam" id="PF13259"/>
    </source>
</evidence>
<evidence type="ECO:0000313" key="4">
    <source>
        <dbReference type="Proteomes" id="UP000800235"/>
    </source>
</evidence>
<evidence type="ECO:0000313" key="3">
    <source>
        <dbReference type="EMBL" id="KAF2433968.1"/>
    </source>
</evidence>
<feature type="region of interest" description="Disordered" evidence="1">
    <location>
        <begin position="310"/>
        <end position="338"/>
    </location>
</feature>
<evidence type="ECO:0000256" key="1">
    <source>
        <dbReference type="SAM" id="MobiDB-lite"/>
    </source>
</evidence>
<dbReference type="EMBL" id="MU007018">
    <property type="protein sequence ID" value="KAF2433968.1"/>
    <property type="molecule type" value="Genomic_DNA"/>
</dbReference>
<dbReference type="Proteomes" id="UP000800235">
    <property type="component" value="Unassembled WGS sequence"/>
</dbReference>
<organism evidence="3 4">
    <name type="scientific">Tothia fuscella</name>
    <dbReference type="NCBI Taxonomy" id="1048955"/>
    <lineage>
        <taxon>Eukaryota</taxon>
        <taxon>Fungi</taxon>
        <taxon>Dikarya</taxon>
        <taxon>Ascomycota</taxon>
        <taxon>Pezizomycotina</taxon>
        <taxon>Dothideomycetes</taxon>
        <taxon>Pleosporomycetidae</taxon>
        <taxon>Venturiales</taxon>
        <taxon>Cylindrosympodiaceae</taxon>
        <taxon>Tothia</taxon>
    </lineage>
</organism>
<dbReference type="PANTHER" id="PTHR28065">
    <property type="entry name" value="FREQUENIN"/>
    <property type="match status" value="1"/>
</dbReference>
<protein>
    <recommendedName>
        <fullName evidence="2">Gag1-like clamp domain-containing protein</fullName>
    </recommendedName>
</protein>
<dbReference type="OrthoDB" id="5422958at2759"/>
<dbReference type="InterPro" id="IPR053274">
    <property type="entry name" value="Fluconazole_resistance"/>
</dbReference>
<comment type="caution">
    <text evidence="3">The sequence shown here is derived from an EMBL/GenBank/DDBJ whole genome shotgun (WGS) entry which is preliminary data.</text>
</comment>
<name>A0A9P4NZ83_9PEZI</name>